<dbReference type="GO" id="GO:0051538">
    <property type="term" value="F:3 iron, 4 sulfur cluster binding"/>
    <property type="evidence" value="ECO:0007669"/>
    <property type="project" value="UniProtKB-KW"/>
</dbReference>
<dbReference type="InterPro" id="IPR002489">
    <property type="entry name" value="Glu_synth_asu_C"/>
</dbReference>
<dbReference type="InterPro" id="IPR036485">
    <property type="entry name" value="Glu_synth_asu_C_sf"/>
</dbReference>
<evidence type="ECO:0000256" key="2">
    <source>
        <dbReference type="ARBA" id="ARBA00001927"/>
    </source>
</evidence>
<comment type="cofactor">
    <cofactor evidence="1">
        <name>FMN</name>
        <dbReference type="ChEBI" id="CHEBI:58210"/>
    </cofactor>
</comment>
<dbReference type="OrthoDB" id="9758182at2"/>
<dbReference type="GO" id="GO:0046872">
    <property type="term" value="F:metal ion binding"/>
    <property type="evidence" value="ECO:0007669"/>
    <property type="project" value="UniProtKB-KW"/>
</dbReference>
<proteinExistence type="inferred from homology"/>
<dbReference type="NCBIfam" id="NF008730">
    <property type="entry name" value="PRK11750.1"/>
    <property type="match status" value="1"/>
</dbReference>
<dbReference type="SUPFAM" id="SSF56235">
    <property type="entry name" value="N-terminal nucleophile aminohydrolases (Ntn hydrolases)"/>
    <property type="match status" value="1"/>
</dbReference>
<dbReference type="EMBL" id="CP002198">
    <property type="protein sequence ID" value="ADN16067.1"/>
    <property type="molecule type" value="Genomic_DNA"/>
</dbReference>
<keyword evidence="8" id="KW-0288">FMN</keyword>
<dbReference type="eggNOG" id="COG0067">
    <property type="taxonomic scope" value="Bacteria"/>
</dbReference>
<protein>
    <recommendedName>
        <fullName evidence="17">glutamate synthase (ferredoxin)</fullName>
        <ecNumber evidence="17">1.4.7.1</ecNumber>
    </recommendedName>
</protein>
<dbReference type="InterPro" id="IPR050711">
    <property type="entry name" value="ET-N_metabolism_enzyme"/>
</dbReference>
<evidence type="ECO:0000256" key="8">
    <source>
        <dbReference type="ARBA" id="ARBA00022643"/>
    </source>
</evidence>
<comment type="similarity">
    <text evidence="5">Belongs to the glutamate synthase family.</text>
</comment>
<dbReference type="PANTHER" id="PTHR11938">
    <property type="entry name" value="FAD NADPH DEHYDROGENASE/OXIDOREDUCTASE"/>
    <property type="match status" value="1"/>
</dbReference>
<dbReference type="Pfam" id="PF01493">
    <property type="entry name" value="GXGXG"/>
    <property type="match status" value="1"/>
</dbReference>
<organism evidence="20 21">
    <name type="scientific">Gloeothece verrucosa (strain PCC 7822)</name>
    <name type="common">Cyanothece sp. (strain PCC 7822)</name>
    <dbReference type="NCBI Taxonomy" id="497965"/>
    <lineage>
        <taxon>Bacteria</taxon>
        <taxon>Bacillati</taxon>
        <taxon>Cyanobacteriota</taxon>
        <taxon>Cyanophyceae</taxon>
        <taxon>Oscillatoriophycideae</taxon>
        <taxon>Chroococcales</taxon>
        <taxon>Aphanothecaceae</taxon>
        <taxon>Gloeothece</taxon>
        <taxon>Gloeothece verrucosa</taxon>
    </lineage>
</organism>
<dbReference type="FunFam" id="2.160.20.60:FF:000003">
    <property type="entry name" value="Ferredoxin-dependent glutamate synthase, chloroplastic"/>
    <property type="match status" value="1"/>
</dbReference>
<evidence type="ECO:0000256" key="10">
    <source>
        <dbReference type="ARBA" id="ARBA00022962"/>
    </source>
</evidence>
<dbReference type="InterPro" id="IPR006982">
    <property type="entry name" value="Glu_synth_centr_N"/>
</dbReference>
<keyword evidence="7" id="KW-0285">Flavoprotein</keyword>
<name>E0U7Y0_GLOV7</name>
<dbReference type="SUPFAM" id="SSF69336">
    <property type="entry name" value="Alpha subunit of glutamate synthase, C-terminal domain"/>
    <property type="match status" value="1"/>
</dbReference>
<dbReference type="GO" id="GO:0006537">
    <property type="term" value="P:glutamate biosynthetic process"/>
    <property type="evidence" value="ECO:0007669"/>
    <property type="project" value="UniProtKB-KW"/>
</dbReference>
<dbReference type="InterPro" id="IPR002932">
    <property type="entry name" value="Glu_synthdom"/>
</dbReference>
<dbReference type="EC" id="1.4.7.1" evidence="17"/>
<dbReference type="RefSeq" id="WP_013324133.1">
    <property type="nucleotide sequence ID" value="NC_014501.1"/>
</dbReference>
<dbReference type="STRING" id="497965.Cyan7822_4149"/>
<keyword evidence="15" id="KW-0003">3Fe-4S</keyword>
<keyword evidence="11 20" id="KW-0560">Oxidoreductase</keyword>
<evidence type="ECO:0000256" key="11">
    <source>
        <dbReference type="ARBA" id="ARBA00023002"/>
    </source>
</evidence>
<dbReference type="CDD" id="cd02808">
    <property type="entry name" value="GltS_FMN"/>
    <property type="match status" value="1"/>
</dbReference>
<keyword evidence="13" id="KW-0411">Iron-sulfur</keyword>
<sequence length="1551" mass="169050">MKNTHWNHISTSTSSDNPYWGPRWLTEERDACGVGFIADVKGFGSHKLIEQALVALGCLEHRGGCSADSDSGDGAGIMTGIPRQLFEPWFKNHNLEMPPENQLGVAMAFLPQDDAKRLEALAYVEEVVKGENLTILGWREVPVRPEVLGRQARENQPYIAQLFVTAPGLAGAALDRILYVARSRIGKRLADDFYICSFSSRTIVYKGMVRSVVLGDFYLDLTNPAYQSQFAVYHRRFSTNTMPKWPFAQPMRLLGHNGEINTLLGNINWMSAREGDLEISDWSEHQKEALTPIVNPDNSDSYNLDSTLELLVRTGRSPSEAAMILVPEAYALQPALKDYPEIVDFYEFFSGIQEPWDGPALLVFSDGATVGATLDRNGLRPARYCITQDDYVIVASEAGVVDLDESQILEKGRLGPGEMLVVDLEKREILKNWTVKERIAKKAAYGEWIKQYRTEIKPMAFPEARVLPESSQLLQVQTAFGYTAEDLDMVIVSMASTGKEPTFCMGDDTPLAVLSSKPRLLYDYFKQRFAQVTNPPIDPLRESLVMSLTIFLGERGNLTSPSPENARVIKLESPVLNGTELEAIKTSPLKTVTLSTLFEISAGPSGLEVAISQLCERAAEAVKGGAKIIILTDRPEGKMIDEQTSYIPPLLAVGAVHHHLIRTGVRLKASIIADTAQCWSTHHFACLIGYGATAICPYLTLETIRQWWQEPRTQKMMENGKLDSISLQEALKRYRKSVDAGLLKILSKMGISLLSSYQGAQIFEAIGLSAEVIDKAFRGTTSRVGGLTLAEVATEVIHFHSLAFPSLSAKKLENYGFVNYRPGGEYHMNSPEMAKYLHKAVEAYQASGNGANAEALDYYELYRKYLAERPVTALRDLLEFKSDRAPISLEDVEPIEEIVKRFCTGGMSLGALSREAHETLAIAMNRIGGKSNSGEGGEDPTRFRVLDKIDETGSSAEFPHLKGLRKGDTASSAIKQIASGRFGVTPEYLINAKQLEIKMAQGAKPGEGGQLPGTKVSPYIAMLRRSKPGVTLISPPPHHDIYSIEDLAQLIFDLHQINPSAQVSVKLVAEIGIGTIAAGVAKANADIIQISGHDGGTGASPLSSIKHAGGPWELGVTEVHRVLLQNQLRSRVLLRADGGLKTGWDVVMAALMGAEEYGFGSIAMIAEGCIMARICHTNNCPVGVATQQERLRQRFSGTPEQVVNFFYFLATEVRSILAQLGYRRLDEIIGRTDLLSARSEVKVSKTSGLNLDCLLNLPDVRSDRSWLEHETVHGNGPVLDMEILADAAIAEAIEQQLTVTKSLKIVNTDRTVGGRIAGVIARKYGNDGFKGEITLKFSGAAGQSFGAFNLPGMKLFLEGEANDYVGKGMYGGEIVIVPPAVVKYAAADNSIVGNTCLYGATGGFIYVNGRAGERFGVRNSNCTAVVEGTGDHCCEYMTGGVIVVLGSVGRNVGAGMTGGLAYFLDEDGSFPEKVNRDVKIQGVCTAAGEAQLKGLIAAHVERTNSEKGKLILANWEAYLGKFWQAVPPSEANSPETNPDAKTSPEKTLTSV</sequence>
<dbReference type="PANTHER" id="PTHR11938:SF133">
    <property type="entry name" value="GLUTAMATE SYNTHASE (NADH)"/>
    <property type="match status" value="1"/>
</dbReference>
<evidence type="ECO:0000256" key="16">
    <source>
        <dbReference type="ARBA" id="ARBA00037928"/>
    </source>
</evidence>
<keyword evidence="12" id="KW-0408">Iron</keyword>
<dbReference type="Gene3D" id="2.160.20.60">
    <property type="entry name" value="Glutamate synthase, alpha subunit, C-terminal domain"/>
    <property type="match status" value="1"/>
</dbReference>
<dbReference type="FunFam" id="3.60.20.10:FF:000001">
    <property type="entry name" value="Glutamate synthase, large subunit"/>
    <property type="match status" value="1"/>
</dbReference>
<dbReference type="CDD" id="cd00713">
    <property type="entry name" value="GltS"/>
    <property type="match status" value="1"/>
</dbReference>
<evidence type="ECO:0000313" key="21">
    <source>
        <dbReference type="Proteomes" id="UP000008206"/>
    </source>
</evidence>
<accession>E0U7Y0</accession>
<dbReference type="Gene3D" id="3.20.20.70">
    <property type="entry name" value="Aldolase class I"/>
    <property type="match status" value="2"/>
</dbReference>
<evidence type="ECO:0000256" key="17">
    <source>
        <dbReference type="ARBA" id="ARBA00039085"/>
    </source>
</evidence>
<keyword evidence="10" id="KW-0315">Glutamine amidotransferase</keyword>
<evidence type="ECO:0000256" key="4">
    <source>
        <dbReference type="ARBA" id="ARBA00004909"/>
    </source>
</evidence>
<evidence type="ECO:0000256" key="3">
    <source>
        <dbReference type="ARBA" id="ARBA00004802"/>
    </source>
</evidence>
<evidence type="ECO:0000256" key="12">
    <source>
        <dbReference type="ARBA" id="ARBA00023004"/>
    </source>
</evidence>
<dbReference type="KEGG" id="cyj:Cyan7822_4149"/>
<dbReference type="Proteomes" id="UP000008206">
    <property type="component" value="Chromosome"/>
</dbReference>
<dbReference type="Pfam" id="PF04898">
    <property type="entry name" value="Glu_syn_central"/>
    <property type="match status" value="1"/>
</dbReference>
<dbReference type="HOGENOM" id="CLU_000422_8_2_3"/>
<keyword evidence="21" id="KW-1185">Reference proteome</keyword>
<evidence type="ECO:0000256" key="15">
    <source>
        <dbReference type="ARBA" id="ARBA00023291"/>
    </source>
</evidence>
<dbReference type="InterPro" id="IPR017932">
    <property type="entry name" value="GATase_2_dom"/>
</dbReference>
<dbReference type="Pfam" id="PF01645">
    <property type="entry name" value="Glu_synthase"/>
    <property type="match status" value="1"/>
</dbReference>
<evidence type="ECO:0000256" key="14">
    <source>
        <dbReference type="ARBA" id="ARBA00023164"/>
    </source>
</evidence>
<feature type="domain" description="Glutamine amidotransferase type-2" evidence="19">
    <location>
        <begin position="32"/>
        <end position="425"/>
    </location>
</feature>
<dbReference type="InterPro" id="IPR013785">
    <property type="entry name" value="Aldolase_TIM"/>
</dbReference>
<feature type="compositionally biased region" description="Polar residues" evidence="18">
    <location>
        <begin position="1530"/>
        <end position="1551"/>
    </location>
</feature>
<keyword evidence="9" id="KW-0479">Metal-binding</keyword>
<dbReference type="GO" id="GO:0019676">
    <property type="term" value="P:ammonia assimilation cycle"/>
    <property type="evidence" value="ECO:0007669"/>
    <property type="project" value="TreeGrafter"/>
</dbReference>
<dbReference type="FunFam" id="3.20.20.70:FF:000084">
    <property type="entry name" value="Ferredoxin-dependent glutamate synthase, chloroplastic"/>
    <property type="match status" value="1"/>
</dbReference>
<dbReference type="GO" id="GO:0016041">
    <property type="term" value="F:glutamate synthase (ferredoxin) activity"/>
    <property type="evidence" value="ECO:0007669"/>
    <property type="project" value="UniProtKB-EC"/>
</dbReference>
<gene>
    <name evidence="20" type="ordered locus">Cyan7822_4149</name>
</gene>
<evidence type="ECO:0000256" key="7">
    <source>
        <dbReference type="ARBA" id="ARBA00022630"/>
    </source>
</evidence>
<dbReference type="PROSITE" id="PS51278">
    <property type="entry name" value="GATASE_TYPE_2"/>
    <property type="match status" value="1"/>
</dbReference>
<evidence type="ECO:0000256" key="1">
    <source>
        <dbReference type="ARBA" id="ARBA00001917"/>
    </source>
</evidence>
<dbReference type="InterPro" id="IPR029055">
    <property type="entry name" value="Ntn_hydrolases_N"/>
</dbReference>
<comment type="pathway">
    <text evidence="4">Nitrogen metabolism.</text>
</comment>
<dbReference type="CDD" id="cd00982">
    <property type="entry name" value="gltB_C"/>
    <property type="match status" value="1"/>
</dbReference>
<comment type="pathway">
    <text evidence="3">Energy metabolism; nitrogen metabolism.</text>
</comment>
<dbReference type="eggNOG" id="COG0069">
    <property type="taxonomic scope" value="Bacteria"/>
</dbReference>
<keyword evidence="6" id="KW-0028">Amino-acid biosynthesis</keyword>
<evidence type="ECO:0000313" key="20">
    <source>
        <dbReference type="EMBL" id="ADN16067.1"/>
    </source>
</evidence>
<evidence type="ECO:0000259" key="19">
    <source>
        <dbReference type="PROSITE" id="PS51278"/>
    </source>
</evidence>
<dbReference type="SUPFAM" id="SSF51395">
    <property type="entry name" value="FMN-linked oxidoreductases"/>
    <property type="match status" value="1"/>
</dbReference>
<keyword evidence="14" id="KW-0314">Glutamate biosynthesis</keyword>
<evidence type="ECO:0000256" key="13">
    <source>
        <dbReference type="ARBA" id="ARBA00023014"/>
    </source>
</evidence>
<evidence type="ECO:0000256" key="18">
    <source>
        <dbReference type="SAM" id="MobiDB-lite"/>
    </source>
</evidence>
<evidence type="ECO:0000256" key="5">
    <source>
        <dbReference type="ARBA" id="ARBA00009716"/>
    </source>
</evidence>
<comment type="pathway">
    <text evidence="16">Amino-acid biosynthesis; L-glutamate biosynthesis via GLT pathway; L-glutamate from 2-oxoglutarate and L-glutamine (ferredoxin route): step 1/1.</text>
</comment>
<comment type="cofactor">
    <cofactor evidence="2">
        <name>[3Fe-4S] cluster</name>
        <dbReference type="ChEBI" id="CHEBI:21137"/>
    </cofactor>
</comment>
<reference evidence="21" key="1">
    <citation type="journal article" date="2011" name="MBio">
        <title>Novel metabolic attributes of the genus Cyanothece, comprising a group of unicellular nitrogen-fixing Cyanobacteria.</title>
        <authorList>
            <person name="Bandyopadhyay A."/>
            <person name="Elvitigala T."/>
            <person name="Welsh E."/>
            <person name="Stockel J."/>
            <person name="Liberton M."/>
            <person name="Min H."/>
            <person name="Sherman L.A."/>
            <person name="Pakrasi H.B."/>
        </authorList>
    </citation>
    <scope>NUCLEOTIDE SEQUENCE [LARGE SCALE GENOMIC DNA]</scope>
    <source>
        <strain evidence="21">PCC 7822</strain>
    </source>
</reference>
<dbReference type="Gene3D" id="3.60.20.10">
    <property type="entry name" value="Glutamine Phosphoribosylpyrophosphate, subunit 1, domain 1"/>
    <property type="match status" value="1"/>
</dbReference>
<dbReference type="eggNOG" id="COG0070">
    <property type="taxonomic scope" value="Bacteria"/>
</dbReference>
<evidence type="ECO:0000256" key="6">
    <source>
        <dbReference type="ARBA" id="ARBA00022605"/>
    </source>
</evidence>
<feature type="region of interest" description="Disordered" evidence="18">
    <location>
        <begin position="1528"/>
        <end position="1551"/>
    </location>
</feature>
<evidence type="ECO:0000256" key="9">
    <source>
        <dbReference type="ARBA" id="ARBA00022723"/>
    </source>
</evidence>
<dbReference type="Pfam" id="PF00310">
    <property type="entry name" value="GATase_2"/>
    <property type="match status" value="1"/>
</dbReference>